<gene>
    <name evidence="1" type="ORF">AsFPU1_0765</name>
</gene>
<name>A0A401IDP0_APHSA</name>
<dbReference type="EMBL" id="BDQK01000001">
    <property type="protein sequence ID" value="GBF79372.1"/>
    <property type="molecule type" value="Genomic_DNA"/>
</dbReference>
<sequence length="61" mass="7299">MREMLEKLISFLQDELDVPKEQINLALRHTQAIPNQLPMQLWQYGLINMGQLEKIFDWLES</sequence>
<dbReference type="Pfam" id="PF11165">
    <property type="entry name" value="DUF2949"/>
    <property type="match status" value="1"/>
</dbReference>
<organism evidence="1 2">
    <name type="scientific">Aphanothece sacrum FPU1</name>
    <dbReference type="NCBI Taxonomy" id="1920663"/>
    <lineage>
        <taxon>Bacteria</taxon>
        <taxon>Bacillati</taxon>
        <taxon>Cyanobacteriota</taxon>
        <taxon>Cyanophyceae</taxon>
        <taxon>Oscillatoriophycideae</taxon>
        <taxon>Chroococcales</taxon>
        <taxon>Aphanothecaceae</taxon>
        <taxon>Aphanothece</taxon>
    </lineage>
</organism>
<dbReference type="InterPro" id="IPR021336">
    <property type="entry name" value="DUF2949"/>
</dbReference>
<evidence type="ECO:0000313" key="2">
    <source>
        <dbReference type="Proteomes" id="UP000287247"/>
    </source>
</evidence>
<accession>A0A401IDP0</accession>
<evidence type="ECO:0008006" key="3">
    <source>
        <dbReference type="Google" id="ProtNLM"/>
    </source>
</evidence>
<reference evidence="2" key="1">
    <citation type="submission" date="2017-05" db="EMBL/GenBank/DDBJ databases">
        <title>Physiological properties and genetic analysis related to exopolysaccharide production of fresh-water unicellular cyanobacterium Aphanothece sacrum, Suizenji Nori, that has been cultured as a food source in Japan.</title>
        <authorList>
            <person name="Kanesaki Y."/>
            <person name="Yoshikawa S."/>
            <person name="Ohki K."/>
        </authorList>
    </citation>
    <scope>NUCLEOTIDE SEQUENCE [LARGE SCALE GENOMIC DNA]</scope>
    <source>
        <strain evidence="2">FPU1</strain>
    </source>
</reference>
<dbReference type="Proteomes" id="UP000287247">
    <property type="component" value="Unassembled WGS sequence"/>
</dbReference>
<dbReference type="AlphaFoldDB" id="A0A401IDP0"/>
<protein>
    <recommendedName>
        <fullName evidence="3">DUF2949 domain-containing protein</fullName>
    </recommendedName>
</protein>
<comment type="caution">
    <text evidence="1">The sequence shown here is derived from an EMBL/GenBank/DDBJ whole genome shotgun (WGS) entry which is preliminary data.</text>
</comment>
<proteinExistence type="predicted"/>
<evidence type="ECO:0000313" key="1">
    <source>
        <dbReference type="EMBL" id="GBF79372.1"/>
    </source>
</evidence>
<keyword evidence="2" id="KW-1185">Reference proteome</keyword>